<dbReference type="InterPro" id="IPR036397">
    <property type="entry name" value="RNaseH_sf"/>
</dbReference>
<protein>
    <submittedName>
        <fullName evidence="1">Uncharacterized protein</fullName>
    </submittedName>
</protein>
<dbReference type="GO" id="GO:0003676">
    <property type="term" value="F:nucleic acid binding"/>
    <property type="evidence" value="ECO:0007669"/>
    <property type="project" value="InterPro"/>
</dbReference>
<dbReference type="Gene3D" id="3.30.420.10">
    <property type="entry name" value="Ribonuclease H-like superfamily/Ribonuclease H"/>
    <property type="match status" value="1"/>
</dbReference>
<dbReference type="EMBL" id="MNPJ01000006">
    <property type="protein sequence ID" value="OQS55614.1"/>
    <property type="molecule type" value="Genomic_DNA"/>
</dbReference>
<comment type="caution">
    <text evidence="1">The sequence shown here is derived from an EMBL/GenBank/DDBJ whole genome shotgun (WGS) entry which is preliminary data.</text>
</comment>
<name>A0A1W0E8N0_9MICR</name>
<reference evidence="1 2" key="1">
    <citation type="journal article" date="2017" name="Environ. Microbiol.">
        <title>Decay of the glycolytic pathway and adaptation to intranuclear parasitism within Enterocytozoonidae microsporidia.</title>
        <authorList>
            <person name="Wiredu Boakye D."/>
            <person name="Jaroenlak P."/>
            <person name="Prachumwat A."/>
            <person name="Williams T.A."/>
            <person name="Bateman K.S."/>
            <person name="Itsathitphaisarn O."/>
            <person name="Sritunyalucksana K."/>
            <person name="Paszkiewicz K.H."/>
            <person name="Moore K.A."/>
            <person name="Stentiford G.D."/>
            <person name="Williams B.A."/>
        </authorList>
    </citation>
    <scope>NUCLEOTIDE SEQUENCE [LARGE SCALE GENOMIC DNA]</scope>
    <source>
        <strain evidence="1 2">TH1</strain>
    </source>
</reference>
<sequence>MTSGLYKKLIERIIVPFVLNSDENLIYQQDNTSVSVNGEMRGFFERKGVPVLELLSFSPDLNPMEACRGG</sequence>
<accession>A0A1W0E8N0</accession>
<gene>
    <name evidence="1" type="ORF">EHP00_2516</name>
</gene>
<dbReference type="AlphaFoldDB" id="A0A1W0E8N0"/>
<evidence type="ECO:0000313" key="1">
    <source>
        <dbReference type="EMBL" id="OQS55614.1"/>
    </source>
</evidence>
<keyword evidence="2" id="KW-1185">Reference proteome</keyword>
<dbReference type="Proteomes" id="UP000192758">
    <property type="component" value="Unassembled WGS sequence"/>
</dbReference>
<dbReference type="VEuPathDB" id="MicrosporidiaDB:EHP00_2516"/>
<dbReference type="OrthoDB" id="2193888at2759"/>
<proteinExistence type="predicted"/>
<evidence type="ECO:0000313" key="2">
    <source>
        <dbReference type="Proteomes" id="UP000192758"/>
    </source>
</evidence>
<organism evidence="1 2">
    <name type="scientific">Ecytonucleospora hepatopenaei</name>
    <dbReference type="NCBI Taxonomy" id="646526"/>
    <lineage>
        <taxon>Eukaryota</taxon>
        <taxon>Fungi</taxon>
        <taxon>Fungi incertae sedis</taxon>
        <taxon>Microsporidia</taxon>
        <taxon>Enterocytozoonidae</taxon>
        <taxon>Ecytonucleospora</taxon>
    </lineage>
</organism>